<evidence type="ECO:0008006" key="4">
    <source>
        <dbReference type="Google" id="ProtNLM"/>
    </source>
</evidence>
<comment type="caution">
    <text evidence="2">The sequence shown here is derived from an EMBL/GenBank/DDBJ whole genome shotgun (WGS) entry which is preliminary data.</text>
</comment>
<feature type="signal peptide" evidence="1">
    <location>
        <begin position="1"/>
        <end position="26"/>
    </location>
</feature>
<protein>
    <recommendedName>
        <fullName evidence="4">Secreted protein</fullName>
    </recommendedName>
</protein>
<evidence type="ECO:0000313" key="2">
    <source>
        <dbReference type="EMBL" id="TNN78581.1"/>
    </source>
</evidence>
<name>A0A4Z2ILB5_9TELE</name>
<reference evidence="2 3" key="1">
    <citation type="submission" date="2019-03" db="EMBL/GenBank/DDBJ databases">
        <title>First draft genome of Liparis tanakae, snailfish: a comprehensive survey of snailfish specific genes.</title>
        <authorList>
            <person name="Kim W."/>
            <person name="Song I."/>
            <person name="Jeong J.-H."/>
            <person name="Kim D."/>
            <person name="Kim S."/>
            <person name="Ryu S."/>
            <person name="Song J.Y."/>
            <person name="Lee S.K."/>
        </authorList>
    </citation>
    <scope>NUCLEOTIDE SEQUENCE [LARGE SCALE GENOMIC DNA]</scope>
    <source>
        <tissue evidence="2">Muscle</tissue>
    </source>
</reference>
<evidence type="ECO:0000313" key="3">
    <source>
        <dbReference type="Proteomes" id="UP000314294"/>
    </source>
</evidence>
<proteinExistence type="predicted"/>
<organism evidence="2 3">
    <name type="scientific">Liparis tanakae</name>
    <name type="common">Tanaka's snailfish</name>
    <dbReference type="NCBI Taxonomy" id="230148"/>
    <lineage>
        <taxon>Eukaryota</taxon>
        <taxon>Metazoa</taxon>
        <taxon>Chordata</taxon>
        <taxon>Craniata</taxon>
        <taxon>Vertebrata</taxon>
        <taxon>Euteleostomi</taxon>
        <taxon>Actinopterygii</taxon>
        <taxon>Neopterygii</taxon>
        <taxon>Teleostei</taxon>
        <taxon>Neoteleostei</taxon>
        <taxon>Acanthomorphata</taxon>
        <taxon>Eupercaria</taxon>
        <taxon>Perciformes</taxon>
        <taxon>Cottioidei</taxon>
        <taxon>Cottales</taxon>
        <taxon>Liparidae</taxon>
        <taxon>Liparis</taxon>
    </lineage>
</organism>
<gene>
    <name evidence="2" type="ORF">EYF80_011176</name>
</gene>
<dbReference type="EMBL" id="SRLO01000072">
    <property type="protein sequence ID" value="TNN78581.1"/>
    <property type="molecule type" value="Genomic_DNA"/>
</dbReference>
<feature type="chain" id="PRO_5021191129" description="Secreted protein" evidence="1">
    <location>
        <begin position="27"/>
        <end position="72"/>
    </location>
</feature>
<sequence length="72" mass="8107">MQKPAQSASVLLYLSVIVIPPPETLGEPAKRRRRRSSVFVRAEKPKNFASRVDVKPAFATCNLYHHHPLALN</sequence>
<dbReference type="Proteomes" id="UP000314294">
    <property type="component" value="Unassembled WGS sequence"/>
</dbReference>
<dbReference type="AlphaFoldDB" id="A0A4Z2ILB5"/>
<evidence type="ECO:0000256" key="1">
    <source>
        <dbReference type="SAM" id="SignalP"/>
    </source>
</evidence>
<accession>A0A4Z2ILB5</accession>
<keyword evidence="1" id="KW-0732">Signal</keyword>
<keyword evidence="3" id="KW-1185">Reference proteome</keyword>